<organism evidence="4 5">
    <name type="scientific">Brevibacterium sediminis</name>
    <dbReference type="NCBI Taxonomy" id="1857024"/>
    <lineage>
        <taxon>Bacteria</taxon>
        <taxon>Bacillati</taxon>
        <taxon>Actinomycetota</taxon>
        <taxon>Actinomycetes</taxon>
        <taxon>Micrococcales</taxon>
        <taxon>Brevibacteriaceae</taxon>
        <taxon>Brevibacterium</taxon>
    </lineage>
</organism>
<dbReference type="InterPro" id="IPR002123">
    <property type="entry name" value="Plipid/glycerol_acylTrfase"/>
</dbReference>
<gene>
    <name evidence="4" type="ORF">FHQ09_08540</name>
</gene>
<dbReference type="SMART" id="SM00563">
    <property type="entry name" value="PlsC"/>
    <property type="match status" value="1"/>
</dbReference>
<feature type="transmembrane region" description="Helical" evidence="2">
    <location>
        <begin position="321"/>
        <end position="343"/>
    </location>
</feature>
<evidence type="ECO:0000259" key="3">
    <source>
        <dbReference type="SMART" id="SM00563"/>
    </source>
</evidence>
<keyword evidence="4" id="KW-0808">Transferase</keyword>
<feature type="compositionally biased region" description="Low complexity" evidence="1">
    <location>
        <begin position="32"/>
        <end position="72"/>
    </location>
</feature>
<feature type="transmembrane region" description="Helical" evidence="2">
    <location>
        <begin position="381"/>
        <end position="399"/>
    </location>
</feature>
<evidence type="ECO:0000256" key="1">
    <source>
        <dbReference type="SAM" id="MobiDB-lite"/>
    </source>
</evidence>
<protein>
    <submittedName>
        <fullName evidence="4">Glycerol acyltransferase</fullName>
    </submittedName>
</protein>
<dbReference type="GO" id="GO:0004366">
    <property type="term" value="F:glycerol-3-phosphate O-acyltransferase activity"/>
    <property type="evidence" value="ECO:0007669"/>
    <property type="project" value="TreeGrafter"/>
</dbReference>
<evidence type="ECO:0000313" key="5">
    <source>
        <dbReference type="Proteomes" id="UP000314223"/>
    </source>
</evidence>
<proteinExistence type="predicted"/>
<name>A0A5C4X4R8_9MICO</name>
<feature type="region of interest" description="Disordered" evidence="1">
    <location>
        <begin position="290"/>
        <end position="312"/>
    </location>
</feature>
<dbReference type="GO" id="GO:0016287">
    <property type="term" value="F:glycerone-phosphate O-acyltransferase activity"/>
    <property type="evidence" value="ECO:0007669"/>
    <property type="project" value="TreeGrafter"/>
</dbReference>
<dbReference type="PANTHER" id="PTHR31605:SF0">
    <property type="entry name" value="GLYCEROL-3-PHOSPHATE O-ACYLTRANSFERASE 1"/>
    <property type="match status" value="1"/>
</dbReference>
<dbReference type="InterPro" id="IPR052744">
    <property type="entry name" value="GPAT/DAPAT"/>
</dbReference>
<evidence type="ECO:0000256" key="2">
    <source>
        <dbReference type="SAM" id="Phobius"/>
    </source>
</evidence>
<evidence type="ECO:0000313" key="4">
    <source>
        <dbReference type="EMBL" id="TNM55253.1"/>
    </source>
</evidence>
<feature type="transmembrane region" description="Helical" evidence="2">
    <location>
        <begin position="355"/>
        <end position="375"/>
    </location>
</feature>
<comment type="caution">
    <text evidence="4">The sequence shown here is derived from an EMBL/GenBank/DDBJ whole genome shotgun (WGS) entry which is preliminary data.</text>
</comment>
<dbReference type="PANTHER" id="PTHR31605">
    <property type="entry name" value="GLYCEROL-3-PHOSPHATE O-ACYLTRANSFERASE 1"/>
    <property type="match status" value="1"/>
</dbReference>
<dbReference type="EMBL" id="VDMQ01000004">
    <property type="protein sequence ID" value="TNM55253.1"/>
    <property type="molecule type" value="Genomic_DNA"/>
</dbReference>
<dbReference type="RefSeq" id="WP_139468390.1">
    <property type="nucleotide sequence ID" value="NZ_VDMQ01000004.1"/>
</dbReference>
<keyword evidence="2" id="KW-0812">Transmembrane</keyword>
<keyword evidence="2" id="KW-1133">Transmembrane helix</keyword>
<dbReference type="Proteomes" id="UP000314223">
    <property type="component" value="Unassembled WGS sequence"/>
</dbReference>
<keyword evidence="2" id="KW-0472">Membrane</keyword>
<sequence>MSDASLSLRHRIINATMRTVYFGRIRVLDLSSSPDSQPPKSASSPAEATPASGAGRPAASADSPSAPDGGPARRPRLIIASHRNGAIDGHQVLAAFPHAQFLVSIQLLRHWFLRLFIAGIPVVRPKDVQRYGLDPASVASPVEAGLAHLRRGGDLGIFPEASSDWGHRPQPYKSGAARIACALIEDGIDVEVIPVGLFYSTPDRFRSRAEVVRGRAVTIPDRDGREVKEWEAAVASAMGAALDDVSVNCPDETTFAAVEARALDRARRTPGASASYAQSFLELQNEVGSAVPDGDRPTGAGQADGGPTSANVPTTPRTFPVIRWVGFLALWLFAPILVAAAVAGSRADGRNTVTFFRILVGFAAVMVWVPALIIAAFFWPAVIGAGVLSGVLGWLLLGVRRIRP</sequence>
<reference evidence="4 5" key="1">
    <citation type="submission" date="2019-06" db="EMBL/GenBank/DDBJ databases">
        <authorList>
            <person name="Mardanova A.M."/>
            <person name="Pudova D.S."/>
            <person name="Shagimardanova E.I."/>
            <person name="Gogoleva N.E."/>
            <person name="Lutfullin M.T."/>
            <person name="Hadieva G.F."/>
            <person name="Sharipova M.R."/>
        </authorList>
    </citation>
    <scope>NUCLEOTIDE SEQUENCE [LARGE SCALE GENOMIC DNA]</scope>
    <source>
        <strain evidence="4 5">MG-1</strain>
    </source>
</reference>
<accession>A0A5C4X4R8</accession>
<dbReference type="GO" id="GO:0008654">
    <property type="term" value="P:phospholipid biosynthetic process"/>
    <property type="evidence" value="ECO:0007669"/>
    <property type="project" value="TreeGrafter"/>
</dbReference>
<keyword evidence="4" id="KW-0012">Acyltransferase</keyword>
<feature type="domain" description="Phospholipid/glycerol acyltransferase" evidence="3">
    <location>
        <begin position="76"/>
        <end position="200"/>
    </location>
</feature>
<dbReference type="AlphaFoldDB" id="A0A5C4X4R8"/>
<feature type="region of interest" description="Disordered" evidence="1">
    <location>
        <begin position="32"/>
        <end position="74"/>
    </location>
</feature>